<dbReference type="AlphaFoldDB" id="A0A1W1U9L7"/>
<protein>
    <submittedName>
        <fullName evidence="2">Uncharacterized protein</fullName>
    </submittedName>
</protein>
<proteinExistence type="predicted"/>
<dbReference type="EMBL" id="FWWU01000001">
    <property type="protein sequence ID" value="SMB77775.1"/>
    <property type="molecule type" value="Genomic_DNA"/>
</dbReference>
<name>A0A1W1U9L7_9DEIO</name>
<organism evidence="2 3">
    <name type="scientific">Deinococcus hopiensis KR-140</name>
    <dbReference type="NCBI Taxonomy" id="695939"/>
    <lineage>
        <taxon>Bacteria</taxon>
        <taxon>Thermotogati</taxon>
        <taxon>Deinococcota</taxon>
        <taxon>Deinococci</taxon>
        <taxon>Deinococcales</taxon>
        <taxon>Deinococcaceae</taxon>
        <taxon>Deinococcus</taxon>
    </lineage>
</organism>
<accession>A0A1W1U9L7</accession>
<evidence type="ECO:0000313" key="3">
    <source>
        <dbReference type="Proteomes" id="UP000192582"/>
    </source>
</evidence>
<dbReference type="Proteomes" id="UP000192582">
    <property type="component" value="Unassembled WGS sequence"/>
</dbReference>
<dbReference type="RefSeq" id="WP_084044970.1">
    <property type="nucleotide sequence ID" value="NZ_FWWU01000001.1"/>
</dbReference>
<feature type="region of interest" description="Disordered" evidence="1">
    <location>
        <begin position="51"/>
        <end position="74"/>
    </location>
</feature>
<reference evidence="2 3" key="1">
    <citation type="submission" date="2017-04" db="EMBL/GenBank/DDBJ databases">
        <authorList>
            <person name="Afonso C.L."/>
            <person name="Miller P.J."/>
            <person name="Scott M.A."/>
            <person name="Spackman E."/>
            <person name="Goraichik I."/>
            <person name="Dimitrov K.M."/>
            <person name="Suarez D.L."/>
            <person name="Swayne D.E."/>
        </authorList>
    </citation>
    <scope>NUCLEOTIDE SEQUENCE [LARGE SCALE GENOMIC DNA]</scope>
    <source>
        <strain evidence="2 3">KR-140</strain>
    </source>
</reference>
<keyword evidence="3" id="KW-1185">Reference proteome</keyword>
<sequence>MIAPFEVVQLRRSDDVQEREGEWRCSPARARSLMLTPEAASTVDRLAQLSAGIDQPNPHGRPQASATADMHTCR</sequence>
<evidence type="ECO:0000313" key="2">
    <source>
        <dbReference type="EMBL" id="SMB77775.1"/>
    </source>
</evidence>
<evidence type="ECO:0000256" key="1">
    <source>
        <dbReference type="SAM" id="MobiDB-lite"/>
    </source>
</evidence>
<gene>
    <name evidence="2" type="ORF">SAMN00790413_03911</name>
</gene>